<dbReference type="InterPro" id="IPR021992">
    <property type="entry name" value="MVL"/>
</dbReference>
<organism evidence="3 4">
    <name type="scientific">Chamaesiphon polymorphus CCALA 037</name>
    <dbReference type="NCBI Taxonomy" id="2107692"/>
    <lineage>
        <taxon>Bacteria</taxon>
        <taxon>Bacillati</taxon>
        <taxon>Cyanobacteriota</taxon>
        <taxon>Cyanophyceae</taxon>
        <taxon>Gomontiellales</taxon>
        <taxon>Chamaesiphonaceae</taxon>
        <taxon>Chamaesiphon</taxon>
    </lineage>
</organism>
<evidence type="ECO:0000256" key="1">
    <source>
        <dbReference type="SAM" id="SignalP"/>
    </source>
</evidence>
<feature type="signal peptide" evidence="1">
    <location>
        <begin position="1"/>
        <end position="28"/>
    </location>
</feature>
<comment type="caution">
    <text evidence="3">The sequence shown here is derived from an EMBL/GenBank/DDBJ whole genome shotgun (WGS) entry which is preliminary data.</text>
</comment>
<evidence type="ECO:0000313" key="3">
    <source>
        <dbReference type="EMBL" id="PSB55186.1"/>
    </source>
</evidence>
<reference evidence="3 4" key="1">
    <citation type="submission" date="2018-03" db="EMBL/GenBank/DDBJ databases">
        <title>The ancient ancestry and fast evolution of plastids.</title>
        <authorList>
            <person name="Moore K.R."/>
            <person name="Magnabosco C."/>
            <person name="Momper L."/>
            <person name="Gold D.A."/>
            <person name="Bosak T."/>
            <person name="Fournier G.P."/>
        </authorList>
    </citation>
    <scope>NUCLEOTIDE SEQUENCE [LARGE SCALE GENOMIC DNA]</scope>
    <source>
        <strain evidence="3 4">CCALA 037</strain>
    </source>
</reference>
<dbReference type="AlphaFoldDB" id="A0A2T1GCP0"/>
<feature type="chain" id="PRO_5015448761" description="Mannan-binding protein domain-containing protein" evidence="1">
    <location>
        <begin position="29"/>
        <end position="171"/>
    </location>
</feature>
<dbReference type="OrthoDB" id="583764at2"/>
<dbReference type="RefSeq" id="WP_106306714.1">
    <property type="nucleotide sequence ID" value="NZ_PVWO01000204.1"/>
</dbReference>
<keyword evidence="4" id="KW-1185">Reference proteome</keyword>
<sequence>MNFKSLVLLGLSVTTIGTSMLLGSAAQASTKDIKAGPIWNNEDAQVKCPVAAAAVGGEWNGQWRTTIWGKESVCGITKKPSRKVVVNGHNVKAVSHPQGSFMALGNGNWKEVNDRGNTIFRFTETGRDDWSVYLFDKSRNVTIQLDLHRKTVVYRDNTQQFDLYTITASKF</sequence>
<keyword evidence="1" id="KW-0732">Signal</keyword>
<feature type="domain" description="Mannan-binding protein" evidence="2">
    <location>
        <begin position="41"/>
        <end position="76"/>
    </location>
</feature>
<protein>
    <recommendedName>
        <fullName evidence="2">Mannan-binding protein domain-containing protein</fullName>
    </recommendedName>
</protein>
<dbReference type="EMBL" id="PVWO01000204">
    <property type="protein sequence ID" value="PSB55186.1"/>
    <property type="molecule type" value="Genomic_DNA"/>
</dbReference>
<gene>
    <name evidence="3" type="ORF">C7B77_15850</name>
</gene>
<dbReference type="InterPro" id="IPR053754">
    <property type="entry name" value="OligoMan_bind_ChitinaseAct_sf"/>
</dbReference>
<evidence type="ECO:0000259" key="2">
    <source>
        <dbReference type="Pfam" id="PF12151"/>
    </source>
</evidence>
<evidence type="ECO:0000313" key="4">
    <source>
        <dbReference type="Proteomes" id="UP000238937"/>
    </source>
</evidence>
<dbReference type="Gene3D" id="3.30.1490.230">
    <property type="match status" value="1"/>
</dbReference>
<name>A0A2T1GCP0_9CYAN</name>
<dbReference type="Proteomes" id="UP000238937">
    <property type="component" value="Unassembled WGS sequence"/>
</dbReference>
<proteinExistence type="predicted"/>
<accession>A0A2T1GCP0</accession>
<dbReference type="Pfam" id="PF12151">
    <property type="entry name" value="MVL"/>
    <property type="match status" value="1"/>
</dbReference>